<feature type="compositionally biased region" description="Low complexity" evidence="1">
    <location>
        <begin position="938"/>
        <end position="967"/>
    </location>
</feature>
<dbReference type="Pfam" id="PF22974">
    <property type="entry name" value="DUF7029"/>
    <property type="match status" value="1"/>
</dbReference>
<proteinExistence type="predicted"/>
<feature type="compositionally biased region" description="Low complexity" evidence="1">
    <location>
        <begin position="1000"/>
        <end position="1021"/>
    </location>
</feature>
<dbReference type="GO" id="GO:1990841">
    <property type="term" value="F:promoter-specific chromatin binding"/>
    <property type="evidence" value="ECO:0007669"/>
    <property type="project" value="TreeGrafter"/>
</dbReference>
<keyword evidence="2" id="KW-0732">Signal</keyword>
<evidence type="ECO:0000259" key="4">
    <source>
        <dbReference type="Pfam" id="PF23865"/>
    </source>
</evidence>
<comment type="caution">
    <text evidence="5">The sequence shown here is derived from an EMBL/GenBank/DDBJ whole genome shotgun (WGS) entry which is preliminary data.</text>
</comment>
<feature type="signal peptide" evidence="2">
    <location>
        <begin position="1"/>
        <end position="20"/>
    </location>
</feature>
<feature type="compositionally biased region" description="Low complexity" evidence="1">
    <location>
        <begin position="844"/>
        <end position="929"/>
    </location>
</feature>
<feature type="region of interest" description="Disordered" evidence="1">
    <location>
        <begin position="980"/>
        <end position="1021"/>
    </location>
</feature>
<evidence type="ECO:0000313" key="6">
    <source>
        <dbReference type="Proteomes" id="UP001375240"/>
    </source>
</evidence>
<feature type="compositionally biased region" description="Low complexity" evidence="1">
    <location>
        <begin position="801"/>
        <end position="826"/>
    </location>
</feature>
<feature type="chain" id="PRO_5043687452" evidence="2">
    <location>
        <begin position="21"/>
        <end position="1181"/>
    </location>
</feature>
<feature type="domain" description="DUF7029" evidence="3">
    <location>
        <begin position="189"/>
        <end position="287"/>
    </location>
</feature>
<feature type="domain" description="DUF7223" evidence="4">
    <location>
        <begin position="482"/>
        <end position="631"/>
    </location>
</feature>
<dbReference type="PANTHER" id="PTHR10825:SF29">
    <property type="entry name" value="POLYCOMB GROUP RING FINGER PROTEIN 1"/>
    <property type="match status" value="1"/>
</dbReference>
<evidence type="ECO:0000256" key="1">
    <source>
        <dbReference type="SAM" id="MobiDB-lite"/>
    </source>
</evidence>
<dbReference type="PANTHER" id="PTHR10825">
    <property type="entry name" value="RING FINGER DOMAIN-CONTAINING, POLYCOMB GROUP COMPONENT"/>
    <property type="match status" value="1"/>
</dbReference>
<dbReference type="Proteomes" id="UP001375240">
    <property type="component" value="Unassembled WGS sequence"/>
</dbReference>
<evidence type="ECO:0000256" key="2">
    <source>
        <dbReference type="SAM" id="SignalP"/>
    </source>
</evidence>
<evidence type="ECO:0000259" key="3">
    <source>
        <dbReference type="Pfam" id="PF22974"/>
    </source>
</evidence>
<feature type="compositionally biased region" description="Low complexity" evidence="1">
    <location>
        <begin position="761"/>
        <end position="794"/>
    </location>
</feature>
<dbReference type="GO" id="GO:0000122">
    <property type="term" value="P:negative regulation of transcription by RNA polymerase II"/>
    <property type="evidence" value="ECO:0007669"/>
    <property type="project" value="TreeGrafter"/>
</dbReference>
<accession>A0AAV9UH03</accession>
<dbReference type="EMBL" id="JAVHNQ010000008">
    <property type="protein sequence ID" value="KAK6340537.1"/>
    <property type="molecule type" value="Genomic_DNA"/>
</dbReference>
<feature type="compositionally biased region" description="Low complexity" evidence="1">
    <location>
        <begin position="980"/>
        <end position="991"/>
    </location>
</feature>
<feature type="region of interest" description="Disordered" evidence="1">
    <location>
        <begin position="734"/>
        <end position="968"/>
    </location>
</feature>
<dbReference type="InterPro" id="IPR055647">
    <property type="entry name" value="DUF7223"/>
</dbReference>
<gene>
    <name evidence="5" type="ORF">TWF696_008863</name>
</gene>
<name>A0AAV9UH03_9PEZI</name>
<dbReference type="AlphaFoldDB" id="A0AAV9UH03"/>
<organism evidence="5 6">
    <name type="scientific">Orbilia brochopaga</name>
    <dbReference type="NCBI Taxonomy" id="3140254"/>
    <lineage>
        <taxon>Eukaryota</taxon>
        <taxon>Fungi</taxon>
        <taxon>Dikarya</taxon>
        <taxon>Ascomycota</taxon>
        <taxon>Pezizomycotina</taxon>
        <taxon>Orbiliomycetes</taxon>
        <taxon>Orbiliales</taxon>
        <taxon>Orbiliaceae</taxon>
        <taxon>Orbilia</taxon>
    </lineage>
</organism>
<protein>
    <submittedName>
        <fullName evidence="5">Uncharacterized protein</fullName>
    </submittedName>
</protein>
<dbReference type="InterPro" id="IPR054293">
    <property type="entry name" value="DUF7029"/>
</dbReference>
<dbReference type="Pfam" id="PF23865">
    <property type="entry name" value="DUF7223"/>
    <property type="match status" value="1"/>
</dbReference>
<reference evidence="5 6" key="1">
    <citation type="submission" date="2019-10" db="EMBL/GenBank/DDBJ databases">
        <authorList>
            <person name="Palmer J.M."/>
        </authorList>
    </citation>
    <scope>NUCLEOTIDE SEQUENCE [LARGE SCALE GENOMIC DNA]</scope>
    <source>
        <strain evidence="5 6">TWF696</strain>
    </source>
</reference>
<evidence type="ECO:0000313" key="5">
    <source>
        <dbReference type="EMBL" id="KAK6340537.1"/>
    </source>
</evidence>
<keyword evidence="6" id="KW-1185">Reference proteome</keyword>
<sequence length="1181" mass="124208">MRTIVVLAVLLGLSAAPAIAVDPVDWNNIVFEWVTVTVTSCPCSSSSGFPTSSTALSTVAAATPTSMITPTTEPPAPIYTATPTEALESSVTVIPFEATAQILGEAIVASVNTSIPVPTIQSTWARTTDGYNSAPPAPTATLRPAILSNENLADPENLRPQIQHQLYYADNSNAGVDGARMPIANVKFDFTMETVNLESSHIQSVTCSSSGSHTTMNIVFSDSNAYNTALSSWPKDRDFLIIGYFPGCGSYSEGMRTFSKVHETSSNNAAMEVTLLVEDLPLRQAITAGDIKFGSFNAGYTSRPRNQTGVPYYGVGVPAECLGDQTNNFDVDLDNQLGVSNGPASFGARFRAKRSLRRRRNAARFSRAGSTDVAHFIEKRWSIGGFFSDIVDKVKDAVETVVDKVTDAVEAAWDGITGAMKTIGEAIISAGKEIIGAVADFDYIKTTVDFDTFLSKDEKYKKSDQTGSAANTPWGLPGFLLAKAKDSETGLYCVDCGIEGEMYLNGHITFSLKDGLKASTFTMNGTMHARVQLGISGEASLEAKSSVTLFNIPLGPVTIPEIIDIGPQVSVMAEAYAKITSAGRIMAGFDMDFDPYMKLDLVSWTSETSGWVPTLHPVVQLDSELSAAVGVRLPVKFGFGIDLMKGWVNKMIAIEEKAGVSLAIRTAARFRADEEESWAGIDAGLDRPGNFSCPNSAALLLDFTNTIDLNVVDMFVKPLGKARVPLWQKCLSNNGNAATKGAETPTVPDGETATGDEKAPADATPADGAATPEGATEQAAAPEPTVPETTTVDTTPEDAPADNTTAETPSANTTTDEATTATNAETTAEDPETPAPLEKRQLPSESSSSSTTTFGTTTASNGTVVPSTTTPTPTSSETSSSSSSSSSSTSSSSSSSSESSLSESSSSSSTSESTSEVTSESEPTSSSPSNVERVTDDSSTTSSTESTTSPIASSSSAPSSAVTPESSFPTLSTFTVGSTTSISQSTSSSRSAEPTIAPFSTTSRYPTSNSTTSTSSTASATPTAPLNLVKVTLEDANDGLFINTNADGTIYLCNGRCGSPAEFYTQSDIVVADVSERVLHFYGHEMSQYGVSRLRLHAVDKLPNTSVIVGLSEFQPNKIVAVSTESKDFYYIVACRIEGAPTKMFLAKDAKAGVETLKAGNPLVGGKALDCSLKNLRMVKV</sequence>